<dbReference type="EMBL" id="AJWY01012992">
    <property type="protein sequence ID" value="EKC48350.1"/>
    <property type="molecule type" value="Genomic_DNA"/>
</dbReference>
<sequence length="176" mass="19338">MKVNMERQREDINRDYYAVLDKQNENMHIMVHDIKNHLGVIESIADNDKVTAYIGELCSNIGKYYAVSQLTGNKMLDIIIGKYTALCSKNGLDFNAKALTSNLSFVHDSDISAMVGNLLDNAFEAAKQAENGKIEFSLYTIDGKSCVVSVINSALTAPKCENETLVSAKPDAQSHG</sequence>
<accession>K1S3S5</accession>
<comment type="caution">
    <text evidence="2">The sequence shown here is derived from an EMBL/GenBank/DDBJ whole genome shotgun (WGS) entry which is preliminary data.</text>
</comment>
<organism evidence="2">
    <name type="scientific">human gut metagenome</name>
    <dbReference type="NCBI Taxonomy" id="408170"/>
    <lineage>
        <taxon>unclassified sequences</taxon>
        <taxon>metagenomes</taxon>
        <taxon>organismal metagenomes</taxon>
    </lineage>
</organism>
<gene>
    <name evidence="2" type="ORF">LEA_18917</name>
</gene>
<reference evidence="2" key="1">
    <citation type="journal article" date="2013" name="Environ. Microbiol.">
        <title>Microbiota from the distal guts of lean and obese adolescents exhibit partial functional redundancy besides clear differences in community structure.</title>
        <authorList>
            <person name="Ferrer M."/>
            <person name="Ruiz A."/>
            <person name="Lanza F."/>
            <person name="Haange S.B."/>
            <person name="Oberbach A."/>
            <person name="Till H."/>
            <person name="Bargiela R."/>
            <person name="Campoy C."/>
            <person name="Segura M.T."/>
            <person name="Richter M."/>
            <person name="von Bergen M."/>
            <person name="Seifert J."/>
            <person name="Suarez A."/>
        </authorList>
    </citation>
    <scope>NUCLEOTIDE SEQUENCE</scope>
</reference>
<feature type="domain" description="Sensor histidine kinase NatK-like C-terminal" evidence="1">
    <location>
        <begin position="109"/>
        <end position="176"/>
    </location>
</feature>
<evidence type="ECO:0000259" key="1">
    <source>
        <dbReference type="Pfam" id="PF14501"/>
    </source>
</evidence>
<proteinExistence type="predicted"/>
<keyword evidence="2" id="KW-0808">Transferase</keyword>
<dbReference type="Pfam" id="PF14501">
    <property type="entry name" value="HATPase_c_5"/>
    <property type="match status" value="1"/>
</dbReference>
<name>K1S3S5_9ZZZZ</name>
<dbReference type="InterPro" id="IPR036890">
    <property type="entry name" value="HATPase_C_sf"/>
</dbReference>
<protein>
    <submittedName>
        <fullName evidence="2">Sensor histidine kinase, putative VirS</fullName>
    </submittedName>
</protein>
<keyword evidence="2" id="KW-0418">Kinase</keyword>
<dbReference type="AlphaFoldDB" id="K1S3S5"/>
<dbReference type="Gene3D" id="3.30.565.10">
    <property type="entry name" value="Histidine kinase-like ATPase, C-terminal domain"/>
    <property type="match status" value="1"/>
</dbReference>
<evidence type="ECO:0000313" key="2">
    <source>
        <dbReference type="EMBL" id="EKC48350.1"/>
    </source>
</evidence>
<feature type="non-terminal residue" evidence="2">
    <location>
        <position position="176"/>
    </location>
</feature>
<dbReference type="GO" id="GO:0016301">
    <property type="term" value="F:kinase activity"/>
    <property type="evidence" value="ECO:0007669"/>
    <property type="project" value="UniProtKB-KW"/>
</dbReference>
<dbReference type="InterPro" id="IPR032834">
    <property type="entry name" value="NatK-like_C"/>
</dbReference>